<dbReference type="AlphaFoldDB" id="A0A835XW88"/>
<dbReference type="EMBL" id="JAEHOE010000059">
    <property type="protein sequence ID" value="KAG2490747.1"/>
    <property type="molecule type" value="Genomic_DNA"/>
</dbReference>
<dbReference type="Proteomes" id="UP000612055">
    <property type="component" value="Unassembled WGS sequence"/>
</dbReference>
<proteinExistence type="predicted"/>
<keyword evidence="3" id="KW-1185">Reference proteome</keyword>
<evidence type="ECO:0000313" key="2">
    <source>
        <dbReference type="EMBL" id="KAG2490747.1"/>
    </source>
</evidence>
<accession>A0A835XW88</accession>
<evidence type="ECO:0000313" key="3">
    <source>
        <dbReference type="Proteomes" id="UP000612055"/>
    </source>
</evidence>
<protein>
    <submittedName>
        <fullName evidence="2">Uncharacterized protein</fullName>
    </submittedName>
</protein>
<name>A0A835XW88_9CHLO</name>
<evidence type="ECO:0000256" key="1">
    <source>
        <dbReference type="SAM" id="MobiDB-lite"/>
    </source>
</evidence>
<organism evidence="2 3">
    <name type="scientific">Edaphochlamys debaryana</name>
    <dbReference type="NCBI Taxonomy" id="47281"/>
    <lineage>
        <taxon>Eukaryota</taxon>
        <taxon>Viridiplantae</taxon>
        <taxon>Chlorophyta</taxon>
        <taxon>core chlorophytes</taxon>
        <taxon>Chlorophyceae</taxon>
        <taxon>CS clade</taxon>
        <taxon>Chlamydomonadales</taxon>
        <taxon>Chlamydomonadales incertae sedis</taxon>
        <taxon>Edaphochlamys</taxon>
    </lineage>
</organism>
<gene>
    <name evidence="2" type="ORF">HYH03_010902</name>
</gene>
<comment type="caution">
    <text evidence="2">The sequence shown here is derived from an EMBL/GenBank/DDBJ whole genome shotgun (WGS) entry which is preliminary data.</text>
</comment>
<reference evidence="2" key="1">
    <citation type="journal article" date="2020" name="bioRxiv">
        <title>Comparative genomics of Chlamydomonas.</title>
        <authorList>
            <person name="Craig R.J."/>
            <person name="Hasan A.R."/>
            <person name="Ness R.W."/>
            <person name="Keightley P.D."/>
        </authorList>
    </citation>
    <scope>NUCLEOTIDE SEQUENCE</scope>
    <source>
        <strain evidence="2">CCAP 11/70</strain>
    </source>
</reference>
<feature type="region of interest" description="Disordered" evidence="1">
    <location>
        <begin position="95"/>
        <end position="114"/>
    </location>
</feature>
<sequence length="215" mass="22756">MATIPPSNIKISALRSVFVGPSNIDPLKLSDLYADAASGYAAGVSGLPNRGTPISMSTFAGKSKNSAPSSVLGGAVLALEARAPWLAQAAVRWPAGASSPRPTAPGGRSLWGPGGSRGGKYASFTATSQQFMYLSNKQLNLLSGNGGTIACVVRFKTPVNQWERIFSAMTVADNKKDVISVYRYSNQTVMDYSFPTWVGVNNAIVNDAWAVYIMR</sequence>